<evidence type="ECO:0000256" key="1">
    <source>
        <dbReference type="PROSITE-ProRule" id="PRU00339"/>
    </source>
</evidence>
<dbReference type="EMBL" id="CP001791">
    <property type="protein sequence ID" value="ADI00180.1"/>
    <property type="molecule type" value="Genomic_DNA"/>
</dbReference>
<dbReference type="SUPFAM" id="SSF48452">
    <property type="entry name" value="TPR-like"/>
    <property type="match status" value="1"/>
</dbReference>
<dbReference type="InterPro" id="IPR011990">
    <property type="entry name" value="TPR-like_helical_dom_sf"/>
</dbReference>
<dbReference type="KEGG" id="bse:Bsel_2682"/>
<dbReference type="InterPro" id="IPR019734">
    <property type="entry name" value="TPR_rpt"/>
</dbReference>
<dbReference type="PROSITE" id="PS50005">
    <property type="entry name" value="TPR"/>
    <property type="match status" value="1"/>
</dbReference>
<organism evidence="2 3">
    <name type="scientific">Bacillus selenitireducens (strain ATCC 700615 / DSM 15326 / MLS10)</name>
    <dbReference type="NCBI Taxonomy" id="439292"/>
    <lineage>
        <taxon>Bacteria</taxon>
        <taxon>Bacillati</taxon>
        <taxon>Bacillota</taxon>
        <taxon>Bacilli</taxon>
        <taxon>Bacillales</taxon>
        <taxon>Bacillaceae</taxon>
        <taxon>Salisediminibacterium</taxon>
    </lineage>
</organism>
<dbReference type="Proteomes" id="UP000000271">
    <property type="component" value="Chromosome"/>
</dbReference>
<keyword evidence="3" id="KW-1185">Reference proteome</keyword>
<dbReference type="OrthoDB" id="2697226at2"/>
<proteinExistence type="predicted"/>
<evidence type="ECO:0000313" key="2">
    <source>
        <dbReference type="EMBL" id="ADI00180.1"/>
    </source>
</evidence>
<protein>
    <submittedName>
        <fullName evidence="2">Tetratricopeptide TPR_2 repeat protein</fullName>
    </submittedName>
</protein>
<feature type="repeat" description="TPR" evidence="1">
    <location>
        <begin position="101"/>
        <end position="134"/>
    </location>
</feature>
<dbReference type="RefSeq" id="WP_013173596.1">
    <property type="nucleotide sequence ID" value="NC_014219.1"/>
</dbReference>
<keyword evidence="1" id="KW-0802">TPR repeat</keyword>
<accession>D6XYB1</accession>
<name>D6XYB1_BACIE</name>
<reference evidence="2" key="1">
    <citation type="submission" date="2009-10" db="EMBL/GenBank/DDBJ databases">
        <title>Complete sequence of Bacillus selenitireducens MLS10.</title>
        <authorList>
            <consortium name="US DOE Joint Genome Institute"/>
            <person name="Lucas S."/>
            <person name="Copeland A."/>
            <person name="Lapidus A."/>
            <person name="Glavina del Rio T."/>
            <person name="Dalin E."/>
            <person name="Tice H."/>
            <person name="Bruce D."/>
            <person name="Goodwin L."/>
            <person name="Pitluck S."/>
            <person name="Sims D."/>
            <person name="Brettin T."/>
            <person name="Detter J.C."/>
            <person name="Han C."/>
            <person name="Larimer F."/>
            <person name="Land M."/>
            <person name="Hauser L."/>
            <person name="Kyrpides N."/>
            <person name="Ovchinnikova G."/>
            <person name="Stolz J."/>
        </authorList>
    </citation>
    <scope>NUCLEOTIDE SEQUENCE [LARGE SCALE GENOMIC DNA]</scope>
    <source>
        <strain evidence="2">MLS10</strain>
    </source>
</reference>
<dbReference type="AlphaFoldDB" id="D6XYB1"/>
<gene>
    <name evidence="2" type="ordered locus">Bsel_2682</name>
</gene>
<dbReference type="STRING" id="439292.Bsel_2682"/>
<dbReference type="HOGENOM" id="CLU_068208_0_0_9"/>
<sequence length="334" mass="38431">MTENDLYEQEEALYAREEALLSYDPGEQGSAGYSPYIQLYKDFLKLYDRHPDFEAEREAVTMKLVHYLIEFGTYLKTTEQASPGPAITPLKQVLRYDRRNPLAHYRLGFLHYRKHAYHEAIHYFNRSLDFHSADSVIKWKLNSRQKQLASLYLTNSALHIQNSISEGEEDVIQGADGYPLAPAIDGLIRDMEFEIRSTDDVQTCSYEACQTFFETGGDRDDWLLFFDYQDTYLKHRGMIQTMHVDTARVLRSLFDAGGKPVKASDIADVYPEGARNNTYTQKISRIRQFVLRHFMKDDLIVSTDSVPGGTHDRHSVTYALNPNDKGIVLTRSDA</sequence>
<evidence type="ECO:0000313" key="3">
    <source>
        <dbReference type="Proteomes" id="UP000000271"/>
    </source>
</evidence>
<dbReference type="Gene3D" id="1.25.40.10">
    <property type="entry name" value="Tetratricopeptide repeat domain"/>
    <property type="match status" value="1"/>
</dbReference>
<dbReference type="eggNOG" id="COG4235">
    <property type="taxonomic scope" value="Bacteria"/>
</dbReference>